<evidence type="ECO:0000256" key="5">
    <source>
        <dbReference type="ARBA" id="ARBA00022679"/>
    </source>
</evidence>
<dbReference type="InterPro" id="IPR003043">
    <property type="entry name" value="Uropor_MeTrfase_CS"/>
</dbReference>
<evidence type="ECO:0000313" key="12">
    <source>
        <dbReference type="Proteomes" id="UP000184079"/>
    </source>
</evidence>
<evidence type="ECO:0000256" key="3">
    <source>
        <dbReference type="ARBA" id="ARBA00018323"/>
    </source>
</evidence>
<dbReference type="GO" id="GO:0004851">
    <property type="term" value="F:uroporphyrin-III C-methyltransferase activity"/>
    <property type="evidence" value="ECO:0007669"/>
    <property type="project" value="UniProtKB-EC"/>
</dbReference>
<dbReference type="GO" id="GO:0032259">
    <property type="term" value="P:methylation"/>
    <property type="evidence" value="ECO:0007669"/>
    <property type="project" value="UniProtKB-KW"/>
</dbReference>
<dbReference type="Pfam" id="PF00590">
    <property type="entry name" value="TP_methylase"/>
    <property type="match status" value="1"/>
</dbReference>
<dbReference type="PANTHER" id="PTHR45790:SF3">
    <property type="entry name" value="S-ADENOSYL-L-METHIONINE-DEPENDENT UROPORPHYRINOGEN III METHYLTRANSFERASE, CHLOROPLASTIC"/>
    <property type="match status" value="1"/>
</dbReference>
<keyword evidence="4 9" id="KW-0489">Methyltransferase</keyword>
<dbReference type="NCBIfam" id="NF004790">
    <property type="entry name" value="PRK06136.1"/>
    <property type="match status" value="1"/>
</dbReference>
<sequence length="267" mass="29394">MVKEVEGVIGKVYLVGAGPGDPDLITIKGVKIISQSDVILYDRLVNEQLLAYAPEQTIRIYCGKRPDHHALKQEQINQLLCYYASQGKVVTRLKGGDPFIFGRGGEEVLALRKYRISFEIVPGITSGSAAPAYAGIPLTHRQISSSVAFVSGVTRAEEDSEAYWEHLAKGPDTLCIYMGVKNLSDICKYLIRYGRDAMTPIAAIYYGTTQVQQTVTGTLETIALKAKQIKNPAMLIIGEVVRLREHIQWFEEMASEESEPLGAVISS</sequence>
<evidence type="ECO:0000256" key="8">
    <source>
        <dbReference type="ARBA" id="ARBA00079776"/>
    </source>
</evidence>
<evidence type="ECO:0000313" key="11">
    <source>
        <dbReference type="EMBL" id="SHH72929.1"/>
    </source>
</evidence>
<dbReference type="Gene3D" id="3.30.950.10">
    <property type="entry name" value="Methyltransferase, Cobalt-precorrin-4 Transmethylase, Domain 2"/>
    <property type="match status" value="1"/>
</dbReference>
<keyword evidence="6" id="KW-0949">S-adenosyl-L-methionine</keyword>
<dbReference type="NCBIfam" id="TIGR01469">
    <property type="entry name" value="cobA_cysG_Cterm"/>
    <property type="match status" value="1"/>
</dbReference>
<evidence type="ECO:0000256" key="7">
    <source>
        <dbReference type="ARBA" id="ARBA00023244"/>
    </source>
</evidence>
<dbReference type="Proteomes" id="UP000184079">
    <property type="component" value="Unassembled WGS sequence"/>
</dbReference>
<evidence type="ECO:0000259" key="10">
    <source>
        <dbReference type="Pfam" id="PF00590"/>
    </source>
</evidence>
<name>A0A1M5VCD4_9BACI</name>
<dbReference type="FunFam" id="3.40.1010.10:FF:000001">
    <property type="entry name" value="Siroheme synthase"/>
    <property type="match status" value="1"/>
</dbReference>
<evidence type="ECO:0000256" key="4">
    <source>
        <dbReference type="ARBA" id="ARBA00022603"/>
    </source>
</evidence>
<feature type="domain" description="Tetrapyrrole methylase" evidence="10">
    <location>
        <begin position="11"/>
        <end position="222"/>
    </location>
</feature>
<evidence type="ECO:0000256" key="6">
    <source>
        <dbReference type="ARBA" id="ARBA00022691"/>
    </source>
</evidence>
<keyword evidence="12" id="KW-1185">Reference proteome</keyword>
<keyword evidence="5 9" id="KW-0808">Transferase</keyword>
<dbReference type="InterPro" id="IPR050161">
    <property type="entry name" value="Siro_Cobalamin_biosynth"/>
</dbReference>
<dbReference type="InterPro" id="IPR014777">
    <property type="entry name" value="4pyrrole_Mease_sub1"/>
</dbReference>
<gene>
    <name evidence="11" type="ORF">SAMN05421807_11243</name>
</gene>
<accession>A0A1M5VCD4</accession>
<proteinExistence type="inferred from homology"/>
<dbReference type="CDD" id="cd11642">
    <property type="entry name" value="SUMT"/>
    <property type="match status" value="1"/>
</dbReference>
<evidence type="ECO:0000256" key="9">
    <source>
        <dbReference type="RuleBase" id="RU003960"/>
    </source>
</evidence>
<dbReference type="EC" id="2.1.1.107" evidence="2"/>
<dbReference type="InterPro" id="IPR035996">
    <property type="entry name" value="4pyrrol_Methylase_sf"/>
</dbReference>
<evidence type="ECO:0000256" key="2">
    <source>
        <dbReference type="ARBA" id="ARBA00012162"/>
    </source>
</evidence>
<dbReference type="AlphaFoldDB" id="A0A1M5VCD4"/>
<comment type="similarity">
    <text evidence="1 9">Belongs to the precorrin methyltransferase family.</text>
</comment>
<organism evidence="11 12">
    <name type="scientific">Virgibacillus chiguensis</name>
    <dbReference type="NCBI Taxonomy" id="411959"/>
    <lineage>
        <taxon>Bacteria</taxon>
        <taxon>Bacillati</taxon>
        <taxon>Bacillota</taxon>
        <taxon>Bacilli</taxon>
        <taxon>Bacillales</taxon>
        <taxon>Bacillaceae</taxon>
        <taxon>Virgibacillus</taxon>
    </lineage>
</organism>
<protein>
    <recommendedName>
        <fullName evidence="3">Uroporphyrinogen-III C-methyltransferase</fullName>
        <ecNumber evidence="2">2.1.1.107</ecNumber>
    </recommendedName>
    <alternativeName>
        <fullName evidence="8">Uroporphyrinogen III methylase</fullName>
    </alternativeName>
</protein>
<keyword evidence="7" id="KW-0627">Porphyrin biosynthesis</keyword>
<dbReference type="PANTHER" id="PTHR45790">
    <property type="entry name" value="SIROHEME SYNTHASE-RELATED"/>
    <property type="match status" value="1"/>
</dbReference>
<dbReference type="InterPro" id="IPR000878">
    <property type="entry name" value="4pyrrol_Mease"/>
</dbReference>
<dbReference type="GO" id="GO:0019354">
    <property type="term" value="P:siroheme biosynthetic process"/>
    <property type="evidence" value="ECO:0007669"/>
    <property type="project" value="InterPro"/>
</dbReference>
<dbReference type="SUPFAM" id="SSF53790">
    <property type="entry name" value="Tetrapyrrole methylase"/>
    <property type="match status" value="1"/>
</dbReference>
<dbReference type="InterPro" id="IPR014776">
    <property type="entry name" value="4pyrrole_Mease_sub2"/>
</dbReference>
<dbReference type="PROSITE" id="PS00840">
    <property type="entry name" value="SUMT_2"/>
    <property type="match status" value="1"/>
</dbReference>
<evidence type="ECO:0000256" key="1">
    <source>
        <dbReference type="ARBA" id="ARBA00005879"/>
    </source>
</evidence>
<dbReference type="Gene3D" id="3.40.1010.10">
    <property type="entry name" value="Cobalt-precorrin-4 Transmethylase, Domain 1"/>
    <property type="match status" value="1"/>
</dbReference>
<dbReference type="EMBL" id="FQXD01000012">
    <property type="protein sequence ID" value="SHH72929.1"/>
    <property type="molecule type" value="Genomic_DNA"/>
</dbReference>
<dbReference type="FunFam" id="3.30.950.10:FF:000001">
    <property type="entry name" value="Siroheme synthase"/>
    <property type="match status" value="1"/>
</dbReference>
<reference evidence="12" key="1">
    <citation type="submission" date="2016-11" db="EMBL/GenBank/DDBJ databases">
        <authorList>
            <person name="Varghese N."/>
            <person name="Submissions S."/>
        </authorList>
    </citation>
    <scope>NUCLEOTIDE SEQUENCE [LARGE SCALE GENOMIC DNA]</scope>
    <source>
        <strain evidence="12">CGMCC 1.6496</strain>
    </source>
</reference>
<dbReference type="InterPro" id="IPR006366">
    <property type="entry name" value="CobA/CysG_C"/>
</dbReference>
<dbReference type="PROSITE" id="PS00839">
    <property type="entry name" value="SUMT_1"/>
    <property type="match status" value="1"/>
</dbReference>